<dbReference type="AlphaFoldDB" id="G0QN89"/>
<accession>G0QN89</accession>
<feature type="transmembrane region" description="Helical" evidence="1">
    <location>
        <begin position="111"/>
        <end position="137"/>
    </location>
</feature>
<keyword evidence="1" id="KW-0812">Transmembrane</keyword>
<dbReference type="EMBL" id="GL983470">
    <property type="protein sequence ID" value="EGR33310.1"/>
    <property type="molecule type" value="Genomic_DNA"/>
</dbReference>
<evidence type="ECO:0000313" key="3">
    <source>
        <dbReference type="Proteomes" id="UP000008983"/>
    </source>
</evidence>
<evidence type="ECO:0000256" key="1">
    <source>
        <dbReference type="SAM" id="Phobius"/>
    </source>
</evidence>
<evidence type="ECO:0000313" key="2">
    <source>
        <dbReference type="EMBL" id="EGR33310.1"/>
    </source>
</evidence>
<feature type="non-terminal residue" evidence="2">
    <location>
        <position position="149"/>
    </location>
</feature>
<name>G0QN89_ICHMU</name>
<dbReference type="Proteomes" id="UP000008983">
    <property type="component" value="Unassembled WGS sequence"/>
</dbReference>
<dbReference type="GeneID" id="14909493"/>
<keyword evidence="1" id="KW-1133">Transmembrane helix</keyword>
<dbReference type="InParanoid" id="G0QN89"/>
<protein>
    <recommendedName>
        <fullName evidence="4">Transmembrane protein</fullName>
    </recommendedName>
</protein>
<sequence length="149" mass="18147">MIDSKLEIYEIEIKQRIINKFYFKHIQKCMEFMQRDYDKAFISMNLVDEINWENHLQIDLNNIHKYNKDLSEQQIQLKQLIEQTIDAEYEQNNYILNFFGYKLTKQNMPHVIIVIVISIIGYSIYITFKELIIGPILEKEQRLKKRKKL</sequence>
<evidence type="ECO:0008006" key="4">
    <source>
        <dbReference type="Google" id="ProtNLM"/>
    </source>
</evidence>
<keyword evidence="1" id="KW-0472">Membrane</keyword>
<reference evidence="2 3" key="1">
    <citation type="submission" date="2011-07" db="EMBL/GenBank/DDBJ databases">
        <authorList>
            <person name="Coyne R."/>
            <person name="Brami D."/>
            <person name="Johnson J."/>
            <person name="Hostetler J."/>
            <person name="Hannick L."/>
            <person name="Clark T."/>
            <person name="Cassidy-Hanley D."/>
            <person name="Inman J."/>
        </authorList>
    </citation>
    <scope>NUCLEOTIDE SEQUENCE [LARGE SCALE GENOMIC DNA]</scope>
    <source>
        <strain evidence="2 3">G5</strain>
    </source>
</reference>
<proteinExistence type="predicted"/>
<gene>
    <name evidence="2" type="ORF">IMG5_056330</name>
</gene>
<dbReference type="RefSeq" id="XP_004037296.1">
    <property type="nucleotide sequence ID" value="XM_004037248.1"/>
</dbReference>
<organism evidence="2 3">
    <name type="scientific">Ichthyophthirius multifiliis</name>
    <name type="common">White spot disease agent</name>
    <name type="synonym">Ich</name>
    <dbReference type="NCBI Taxonomy" id="5932"/>
    <lineage>
        <taxon>Eukaryota</taxon>
        <taxon>Sar</taxon>
        <taxon>Alveolata</taxon>
        <taxon>Ciliophora</taxon>
        <taxon>Intramacronucleata</taxon>
        <taxon>Oligohymenophorea</taxon>
        <taxon>Hymenostomatida</taxon>
        <taxon>Ophryoglenina</taxon>
        <taxon>Ichthyophthirius</taxon>
    </lineage>
</organism>
<keyword evidence="3" id="KW-1185">Reference proteome</keyword>